<dbReference type="InterPro" id="IPR002523">
    <property type="entry name" value="MgTranspt_CorA/ZnTranspt_ZntB"/>
</dbReference>
<name>A0ABY2HF61_9HYPO</name>
<protein>
    <submittedName>
        <fullName evidence="1">Uncharacterized protein</fullName>
    </submittedName>
</protein>
<dbReference type="EMBL" id="PPTA01000002">
    <property type="protein sequence ID" value="TFB05970.1"/>
    <property type="molecule type" value="Genomic_DNA"/>
</dbReference>
<accession>A0ABY2HF61</accession>
<gene>
    <name evidence="1" type="ORF">CCMA1212_001386</name>
</gene>
<evidence type="ECO:0000313" key="1">
    <source>
        <dbReference type="EMBL" id="TFB05970.1"/>
    </source>
</evidence>
<dbReference type="Pfam" id="PF01544">
    <property type="entry name" value="CorA"/>
    <property type="match status" value="1"/>
</dbReference>
<keyword evidence="2" id="KW-1185">Reference proteome</keyword>
<evidence type="ECO:0000313" key="2">
    <source>
        <dbReference type="Proteomes" id="UP001642720"/>
    </source>
</evidence>
<comment type="caution">
    <text evidence="1">The sequence shown here is derived from an EMBL/GenBank/DDBJ whole genome shotgun (WGS) entry which is preliminary data.</text>
</comment>
<reference evidence="1 2" key="1">
    <citation type="submission" date="2018-01" db="EMBL/GenBank/DDBJ databases">
        <title>Genome characterization of the sugarcane-associated fungus Trichoderma ghanense CCMA-1212 and their application in lignocelulose bioconversion.</title>
        <authorList>
            <person name="Steindorff A.S."/>
            <person name="Mendes T.D."/>
            <person name="Vilela E.S.D."/>
            <person name="Rodrigues D.S."/>
            <person name="Formighieri E.F."/>
            <person name="Melo I.S."/>
            <person name="Favaro L.C.L."/>
        </authorList>
    </citation>
    <scope>NUCLEOTIDE SEQUENCE [LARGE SCALE GENOMIC DNA]</scope>
    <source>
        <strain evidence="1 2">CCMA-1212</strain>
    </source>
</reference>
<organism evidence="1 2">
    <name type="scientific">Trichoderma ghanense</name>
    <dbReference type="NCBI Taxonomy" id="65468"/>
    <lineage>
        <taxon>Eukaryota</taxon>
        <taxon>Fungi</taxon>
        <taxon>Dikarya</taxon>
        <taxon>Ascomycota</taxon>
        <taxon>Pezizomycotina</taxon>
        <taxon>Sordariomycetes</taxon>
        <taxon>Hypocreomycetidae</taxon>
        <taxon>Hypocreales</taxon>
        <taxon>Hypocreaceae</taxon>
        <taxon>Trichoderma</taxon>
    </lineage>
</organism>
<dbReference type="GeneID" id="300573264"/>
<dbReference type="RefSeq" id="XP_073562171.1">
    <property type="nucleotide sequence ID" value="XM_073698814.1"/>
</dbReference>
<proteinExistence type="predicted"/>
<dbReference type="Proteomes" id="UP001642720">
    <property type="component" value="Unassembled WGS sequence"/>
</dbReference>
<sequence>MWDCPGLIQIMYLSTLPYGCIPNDPEDLFHQFLTHTKTQWLALCHRAEESLTQRRFDQLKSQGKSPEIMNDLAQHAQKLASLRLNLTGQISAAKNLMDDPSMKNFRNSGKGLLKFLEEDFEPGILNKLDELDQMARDLLQIEFAWTSIHEARMSTKLGQNVMLLTYVSIFYLPLGFCAVSI</sequence>